<evidence type="ECO:0000256" key="10">
    <source>
        <dbReference type="ARBA" id="ARBA00023114"/>
    </source>
</evidence>
<feature type="transmembrane region" description="Helical" evidence="15">
    <location>
        <begin position="233"/>
        <end position="253"/>
    </location>
</feature>
<evidence type="ECO:0000256" key="12">
    <source>
        <dbReference type="ARBA" id="ARBA00023139"/>
    </source>
</evidence>
<keyword evidence="14" id="KW-0449">Lipoprotein</keyword>
<keyword evidence="9" id="KW-0406">Ion transport</keyword>
<dbReference type="InterPro" id="IPR054765">
    <property type="entry name" value="SLBB_dom"/>
</dbReference>
<keyword evidence="4" id="KW-1134">Transmembrane beta strand</keyword>
<evidence type="ECO:0000256" key="15">
    <source>
        <dbReference type="SAM" id="Phobius"/>
    </source>
</evidence>
<comment type="caution">
    <text evidence="18">The sequence shown here is derived from an EMBL/GenBank/DDBJ whole genome shotgun (WGS) entry which is preliminary data.</text>
</comment>
<dbReference type="InterPro" id="IPR049712">
    <property type="entry name" value="Poly_export"/>
</dbReference>
<evidence type="ECO:0000259" key="17">
    <source>
        <dbReference type="Pfam" id="PF22461"/>
    </source>
</evidence>
<feature type="domain" description="SLBB" evidence="17">
    <location>
        <begin position="142"/>
        <end position="221"/>
    </location>
</feature>
<evidence type="ECO:0000256" key="8">
    <source>
        <dbReference type="ARBA" id="ARBA00023047"/>
    </source>
</evidence>
<evidence type="ECO:0000256" key="5">
    <source>
        <dbReference type="ARBA" id="ARBA00022597"/>
    </source>
</evidence>
<dbReference type="PROSITE" id="PS51257">
    <property type="entry name" value="PROKAR_LIPOPROTEIN"/>
    <property type="match status" value="1"/>
</dbReference>
<dbReference type="InterPro" id="IPR003715">
    <property type="entry name" value="Poly_export_N"/>
</dbReference>
<evidence type="ECO:0000256" key="14">
    <source>
        <dbReference type="ARBA" id="ARBA00023288"/>
    </source>
</evidence>
<feature type="domain" description="Polysaccharide export protein N-terminal" evidence="16">
    <location>
        <begin position="66"/>
        <end position="138"/>
    </location>
</feature>
<keyword evidence="5" id="KW-0762">Sugar transport</keyword>
<dbReference type="RefSeq" id="WP_379739157.1">
    <property type="nucleotide sequence ID" value="NZ_JBHSGW010000004.1"/>
</dbReference>
<keyword evidence="3" id="KW-0813">Transport</keyword>
<comment type="subcellular location">
    <subcellularLocation>
        <location evidence="1">Cell outer membrane</location>
        <topology evidence="1">Multi-pass membrane protein</topology>
    </subcellularLocation>
</comment>
<evidence type="ECO:0000259" key="16">
    <source>
        <dbReference type="Pfam" id="PF02563"/>
    </source>
</evidence>
<name>A0ABV9P6H4_9FLAO</name>
<comment type="similarity">
    <text evidence="2">Belongs to the BexD/CtrA/VexA family.</text>
</comment>
<dbReference type="PANTHER" id="PTHR33619:SF3">
    <property type="entry name" value="POLYSACCHARIDE EXPORT PROTEIN GFCE-RELATED"/>
    <property type="match status" value="1"/>
</dbReference>
<evidence type="ECO:0000256" key="4">
    <source>
        <dbReference type="ARBA" id="ARBA00022452"/>
    </source>
</evidence>
<reference evidence="19" key="1">
    <citation type="journal article" date="2019" name="Int. J. Syst. Evol. Microbiol.">
        <title>The Global Catalogue of Microorganisms (GCM) 10K type strain sequencing project: providing services to taxonomists for standard genome sequencing and annotation.</title>
        <authorList>
            <consortium name="The Broad Institute Genomics Platform"/>
            <consortium name="The Broad Institute Genome Sequencing Center for Infectious Disease"/>
            <person name="Wu L."/>
            <person name="Ma J."/>
        </authorList>
    </citation>
    <scope>NUCLEOTIDE SEQUENCE [LARGE SCALE GENOMIC DNA]</scope>
    <source>
        <strain evidence="19">CCUG 50349</strain>
    </source>
</reference>
<organism evidence="18 19">
    <name type="scientific">Flavobacterium ponti</name>
    <dbReference type="NCBI Taxonomy" id="665133"/>
    <lineage>
        <taxon>Bacteria</taxon>
        <taxon>Pseudomonadati</taxon>
        <taxon>Bacteroidota</taxon>
        <taxon>Flavobacteriia</taxon>
        <taxon>Flavobacteriales</taxon>
        <taxon>Flavobacteriaceae</taxon>
        <taxon>Flavobacterium</taxon>
    </lineage>
</organism>
<evidence type="ECO:0000256" key="1">
    <source>
        <dbReference type="ARBA" id="ARBA00004571"/>
    </source>
</evidence>
<evidence type="ECO:0000256" key="2">
    <source>
        <dbReference type="ARBA" id="ARBA00009450"/>
    </source>
</evidence>
<evidence type="ECO:0000256" key="11">
    <source>
        <dbReference type="ARBA" id="ARBA00023136"/>
    </source>
</evidence>
<evidence type="ECO:0000256" key="7">
    <source>
        <dbReference type="ARBA" id="ARBA00022729"/>
    </source>
</evidence>
<keyword evidence="7" id="KW-0732">Signal</keyword>
<keyword evidence="19" id="KW-1185">Reference proteome</keyword>
<evidence type="ECO:0000256" key="6">
    <source>
        <dbReference type="ARBA" id="ARBA00022692"/>
    </source>
</evidence>
<dbReference type="Pfam" id="PF22461">
    <property type="entry name" value="SLBB_2"/>
    <property type="match status" value="1"/>
</dbReference>
<dbReference type="Proteomes" id="UP001595885">
    <property type="component" value="Unassembled WGS sequence"/>
</dbReference>
<keyword evidence="12" id="KW-0564">Palmitate</keyword>
<keyword evidence="13" id="KW-0998">Cell outer membrane</keyword>
<dbReference type="EMBL" id="JBHSGW010000004">
    <property type="protein sequence ID" value="MFC4739529.1"/>
    <property type="molecule type" value="Genomic_DNA"/>
</dbReference>
<keyword evidence="6 15" id="KW-0812">Transmembrane</keyword>
<evidence type="ECO:0000256" key="9">
    <source>
        <dbReference type="ARBA" id="ARBA00023065"/>
    </source>
</evidence>
<keyword evidence="8" id="KW-0625">Polysaccharide transport</keyword>
<keyword evidence="15" id="KW-1133">Transmembrane helix</keyword>
<dbReference type="Pfam" id="PF02563">
    <property type="entry name" value="Poly_export"/>
    <property type="match status" value="1"/>
</dbReference>
<proteinExistence type="inferred from homology"/>
<evidence type="ECO:0000256" key="13">
    <source>
        <dbReference type="ARBA" id="ARBA00023237"/>
    </source>
</evidence>
<accession>A0ABV9P6H4</accession>
<sequence>MIRIYQFLLVTLIGLLLTSCASSEKFALLQNVSATSGEKIADFQATLQPDDLLMIIISAENPIIAQPYNLLTVAVSNNTEMASSQQRVLSYQIDQEGNIQMPGLGTVHAAGKTRNQLVEEIKKLLTGKINNPVVTVRILNYKISVQGEVNHPGTFPITSERVTLLEALSMAGDLTIYGKRDNILVIREENGVKSFQKVDITKGDFINSPYYYLSQNDVVYVEPNKTKVNSSVIGPNITVGISALSLIITIVALTTR</sequence>
<protein>
    <submittedName>
        <fullName evidence="18">Polysaccharide biosynthesis/export family protein</fullName>
    </submittedName>
</protein>
<keyword evidence="10" id="KW-0626">Porin</keyword>
<evidence type="ECO:0000256" key="3">
    <source>
        <dbReference type="ARBA" id="ARBA00022448"/>
    </source>
</evidence>
<dbReference type="PANTHER" id="PTHR33619">
    <property type="entry name" value="POLYSACCHARIDE EXPORT PROTEIN GFCE-RELATED"/>
    <property type="match status" value="1"/>
</dbReference>
<gene>
    <name evidence="18" type="ORF">ACFO3U_05935</name>
</gene>
<evidence type="ECO:0000313" key="19">
    <source>
        <dbReference type="Proteomes" id="UP001595885"/>
    </source>
</evidence>
<keyword evidence="11 15" id="KW-0472">Membrane</keyword>
<dbReference type="Gene3D" id="3.10.560.10">
    <property type="entry name" value="Outer membrane lipoprotein wza domain like"/>
    <property type="match status" value="1"/>
</dbReference>
<evidence type="ECO:0000313" key="18">
    <source>
        <dbReference type="EMBL" id="MFC4739529.1"/>
    </source>
</evidence>